<dbReference type="SMART" id="SM00355">
    <property type="entry name" value="ZnF_C2H2"/>
    <property type="match status" value="1"/>
</dbReference>
<evidence type="ECO:0000313" key="11">
    <source>
        <dbReference type="EMBL" id="JAI56973.1"/>
    </source>
</evidence>
<reference evidence="11" key="1">
    <citation type="submission" date="2015-09" db="EMBL/GenBank/DDBJ databases">
        <title>Scylla olivacea transcriptome.</title>
        <authorList>
            <person name="Ikhwanuddin M."/>
        </authorList>
    </citation>
    <scope>NUCLEOTIDE SEQUENCE</scope>
</reference>
<evidence type="ECO:0000256" key="4">
    <source>
        <dbReference type="ARBA" id="ARBA00022771"/>
    </source>
</evidence>
<dbReference type="InterPro" id="IPR036236">
    <property type="entry name" value="Znf_C2H2_sf"/>
</dbReference>
<name>A0A0P4W6X5_SCYOL</name>
<dbReference type="InterPro" id="IPR013087">
    <property type="entry name" value="Znf_C2H2_type"/>
</dbReference>
<keyword evidence="7" id="KW-0804">Transcription</keyword>
<keyword evidence="4 9" id="KW-0863">Zinc-finger</keyword>
<organism evidence="11">
    <name type="scientific">Scylla olivacea</name>
    <name type="common">Orange mud crab</name>
    <name type="synonym">Cancer olivacea</name>
    <dbReference type="NCBI Taxonomy" id="85551"/>
    <lineage>
        <taxon>Eukaryota</taxon>
        <taxon>Metazoa</taxon>
        <taxon>Ecdysozoa</taxon>
        <taxon>Arthropoda</taxon>
        <taxon>Crustacea</taxon>
        <taxon>Multicrustacea</taxon>
        <taxon>Malacostraca</taxon>
        <taxon>Eumalacostraca</taxon>
        <taxon>Eucarida</taxon>
        <taxon>Decapoda</taxon>
        <taxon>Pleocyemata</taxon>
        <taxon>Brachyura</taxon>
        <taxon>Eubrachyura</taxon>
        <taxon>Portunoidea</taxon>
        <taxon>Portunidae</taxon>
        <taxon>Portuninae</taxon>
        <taxon>Scylla</taxon>
    </lineage>
</organism>
<dbReference type="PROSITE" id="PS00028">
    <property type="entry name" value="ZINC_FINGER_C2H2_1"/>
    <property type="match status" value="1"/>
</dbReference>
<evidence type="ECO:0000256" key="9">
    <source>
        <dbReference type="PROSITE-ProRule" id="PRU00042"/>
    </source>
</evidence>
<evidence type="ECO:0000256" key="2">
    <source>
        <dbReference type="ARBA" id="ARBA00022723"/>
    </source>
</evidence>
<dbReference type="PANTHER" id="PTHR19304">
    <property type="entry name" value="CYCLIC-AMP RESPONSE ELEMENT BINDING PROTEIN"/>
    <property type="match status" value="1"/>
</dbReference>
<evidence type="ECO:0000256" key="1">
    <source>
        <dbReference type="ARBA" id="ARBA00004123"/>
    </source>
</evidence>
<dbReference type="SUPFAM" id="SSF57667">
    <property type="entry name" value="beta-beta-alpha zinc fingers"/>
    <property type="match status" value="1"/>
</dbReference>
<dbReference type="EMBL" id="GDRN01110090">
    <property type="protein sequence ID" value="JAI56973.1"/>
    <property type="molecule type" value="Transcribed_RNA"/>
</dbReference>
<protein>
    <recommendedName>
        <fullName evidence="10">C2H2-type domain-containing protein</fullName>
    </recommendedName>
</protein>
<proteinExistence type="predicted"/>
<dbReference type="GO" id="GO:0008270">
    <property type="term" value="F:zinc ion binding"/>
    <property type="evidence" value="ECO:0007669"/>
    <property type="project" value="UniProtKB-KW"/>
</dbReference>
<sequence>MGEVDKPFGCPQPGCGMSFTNEDHLTVHRRRHEMQLTVNGEHHTPSLVKHTGFIIDQTPTPTRFLRQCEEVGLFQEISLNPFDEQFRRASLLRSHHSITEVNLLAVLLPPSHFLLPTGDPPNKSCSNAASLR</sequence>
<keyword evidence="5" id="KW-0862">Zinc</keyword>
<feature type="domain" description="C2H2-type" evidence="10">
    <location>
        <begin position="8"/>
        <end position="37"/>
    </location>
</feature>
<evidence type="ECO:0000256" key="6">
    <source>
        <dbReference type="ARBA" id="ARBA00023015"/>
    </source>
</evidence>
<comment type="subcellular location">
    <subcellularLocation>
        <location evidence="1">Nucleus</location>
    </subcellularLocation>
</comment>
<evidence type="ECO:0000256" key="7">
    <source>
        <dbReference type="ARBA" id="ARBA00023163"/>
    </source>
</evidence>
<dbReference type="FunFam" id="3.30.160.60:FF:000072">
    <property type="entry name" value="zinc finger protein 143 isoform X1"/>
    <property type="match status" value="1"/>
</dbReference>
<keyword evidence="6" id="KW-0805">Transcription regulation</keyword>
<keyword evidence="3" id="KW-0677">Repeat</keyword>
<dbReference type="InterPro" id="IPR051027">
    <property type="entry name" value="bZIP_transcription_factors"/>
</dbReference>
<dbReference type="Pfam" id="PF00096">
    <property type="entry name" value="zf-C2H2"/>
    <property type="match status" value="1"/>
</dbReference>
<dbReference type="PROSITE" id="PS50157">
    <property type="entry name" value="ZINC_FINGER_C2H2_2"/>
    <property type="match status" value="1"/>
</dbReference>
<dbReference type="AlphaFoldDB" id="A0A0P4W6X5"/>
<evidence type="ECO:0000259" key="10">
    <source>
        <dbReference type="PROSITE" id="PS50157"/>
    </source>
</evidence>
<evidence type="ECO:0000256" key="3">
    <source>
        <dbReference type="ARBA" id="ARBA00022737"/>
    </source>
</evidence>
<keyword evidence="8" id="KW-0539">Nucleus</keyword>
<evidence type="ECO:0000256" key="5">
    <source>
        <dbReference type="ARBA" id="ARBA00022833"/>
    </source>
</evidence>
<accession>A0A0P4W6X5</accession>
<keyword evidence="2" id="KW-0479">Metal-binding</keyword>
<evidence type="ECO:0000256" key="8">
    <source>
        <dbReference type="ARBA" id="ARBA00023242"/>
    </source>
</evidence>
<dbReference type="GO" id="GO:0005634">
    <property type="term" value="C:nucleus"/>
    <property type="evidence" value="ECO:0007669"/>
    <property type="project" value="UniProtKB-SubCell"/>
</dbReference>
<dbReference type="Gene3D" id="3.30.160.60">
    <property type="entry name" value="Classic Zinc Finger"/>
    <property type="match status" value="1"/>
</dbReference>